<keyword evidence="15" id="KW-1185">Reference proteome</keyword>
<evidence type="ECO:0000256" key="8">
    <source>
        <dbReference type="ARBA" id="ARBA00022989"/>
    </source>
</evidence>
<dbReference type="GO" id="GO:0005267">
    <property type="term" value="F:potassium channel activity"/>
    <property type="evidence" value="ECO:0007669"/>
    <property type="project" value="UniProtKB-KW"/>
</dbReference>
<evidence type="ECO:0000256" key="13">
    <source>
        <dbReference type="SAM" id="Phobius"/>
    </source>
</evidence>
<evidence type="ECO:0000256" key="10">
    <source>
        <dbReference type="ARBA" id="ARBA00023136"/>
    </source>
</evidence>
<gene>
    <name evidence="14" type="ORF">HYG87_06725</name>
</gene>
<evidence type="ECO:0000256" key="12">
    <source>
        <dbReference type="ARBA" id="ARBA00034430"/>
    </source>
</evidence>
<evidence type="ECO:0000256" key="6">
    <source>
        <dbReference type="ARBA" id="ARBA00022826"/>
    </source>
</evidence>
<dbReference type="KEGG" id="meme:HYG87_06725"/>
<evidence type="ECO:0000313" key="15">
    <source>
        <dbReference type="Proteomes" id="UP000681041"/>
    </source>
</evidence>
<keyword evidence="9" id="KW-0406">Ion transport</keyword>
<feature type="transmembrane region" description="Helical" evidence="13">
    <location>
        <begin position="164"/>
        <end position="183"/>
    </location>
</feature>
<keyword evidence="3" id="KW-0813">Transport</keyword>
<dbReference type="EMBL" id="CP058560">
    <property type="protein sequence ID" value="QUH23474.1"/>
    <property type="molecule type" value="Genomic_DNA"/>
</dbReference>
<name>A0A8T8K4Q0_9EURY</name>
<dbReference type="Proteomes" id="UP000681041">
    <property type="component" value="Chromosome"/>
</dbReference>
<dbReference type="RefSeq" id="WP_211532431.1">
    <property type="nucleotide sequence ID" value="NZ_CP058560.1"/>
</dbReference>
<proteinExistence type="inferred from homology"/>
<reference evidence="14" key="1">
    <citation type="submission" date="2020-07" db="EMBL/GenBank/DDBJ databases">
        <title>Methanobacterium. sp. MethCan genome.</title>
        <authorList>
            <person name="Postec A."/>
            <person name="Quemeneur M."/>
        </authorList>
    </citation>
    <scope>NUCLEOTIDE SEQUENCE</scope>
    <source>
        <strain evidence="14">MethCAN</strain>
    </source>
</reference>
<dbReference type="PANTHER" id="PTHR31462:SF5">
    <property type="entry name" value="ENDOSOMAL_LYSOSOMAL PROTON CHANNEL TMEM175"/>
    <property type="match status" value="1"/>
</dbReference>
<comment type="catalytic activity">
    <reaction evidence="12">
        <text>K(+)(in) = K(+)(out)</text>
        <dbReference type="Rhea" id="RHEA:29463"/>
        <dbReference type="ChEBI" id="CHEBI:29103"/>
    </reaction>
</comment>
<accession>A0A8T8K4Q0</accession>
<keyword evidence="5 13" id="KW-0812">Transmembrane</keyword>
<dbReference type="PANTHER" id="PTHR31462">
    <property type="entry name" value="ENDOSOMAL/LYSOSOMAL POTASSIUM CHANNEL TMEM175"/>
    <property type="match status" value="1"/>
</dbReference>
<dbReference type="GO" id="GO:0015252">
    <property type="term" value="F:proton channel activity"/>
    <property type="evidence" value="ECO:0007669"/>
    <property type="project" value="InterPro"/>
</dbReference>
<comment type="subcellular location">
    <subcellularLocation>
        <location evidence="1">Membrane</location>
        <topology evidence="1">Multi-pass membrane protein</topology>
    </subcellularLocation>
</comment>
<keyword evidence="11" id="KW-0407">Ion channel</keyword>
<keyword evidence="10 13" id="KW-0472">Membrane</keyword>
<evidence type="ECO:0000313" key="14">
    <source>
        <dbReference type="EMBL" id="QUH23474.1"/>
    </source>
</evidence>
<keyword evidence="4" id="KW-0633">Potassium transport</keyword>
<feature type="transmembrane region" description="Helical" evidence="13">
    <location>
        <begin position="20"/>
        <end position="38"/>
    </location>
</feature>
<protein>
    <submittedName>
        <fullName evidence="14">DUF1211 domain-containing protein</fullName>
    </submittedName>
</protein>
<sequence>MESKKIPEKEWMSTSRIQTLTDGIFAIAMTLLVLNLEVPDFPSSVTDAEFSTFLIGMIPKFYVYGLSFILLAVFWRINHAQFHVIKKADMGLIRINILWLLFVALVPFSTILIGEYGELPSAALFFNSNMFIIGVLSFINWYYSYKKDLTSTDKSSRTFRRYMGINLMFPISALLAMGVSFYHPSLSTVVYATIPFIKYLDNVLQKKYDDGK</sequence>
<evidence type="ECO:0000256" key="3">
    <source>
        <dbReference type="ARBA" id="ARBA00022448"/>
    </source>
</evidence>
<evidence type="ECO:0000256" key="5">
    <source>
        <dbReference type="ARBA" id="ARBA00022692"/>
    </source>
</evidence>
<evidence type="ECO:0000256" key="9">
    <source>
        <dbReference type="ARBA" id="ARBA00023065"/>
    </source>
</evidence>
<dbReference type="InterPro" id="IPR010617">
    <property type="entry name" value="TMEM175-like"/>
</dbReference>
<comment type="similarity">
    <text evidence="2">Belongs to the TMEM175 family.</text>
</comment>
<evidence type="ECO:0000256" key="7">
    <source>
        <dbReference type="ARBA" id="ARBA00022958"/>
    </source>
</evidence>
<keyword evidence="8 13" id="KW-1133">Transmembrane helix</keyword>
<keyword evidence="7" id="KW-0630">Potassium</keyword>
<dbReference type="OrthoDB" id="10769at2157"/>
<dbReference type="GeneID" id="64820444"/>
<evidence type="ECO:0000256" key="11">
    <source>
        <dbReference type="ARBA" id="ARBA00023303"/>
    </source>
</evidence>
<evidence type="ECO:0000256" key="1">
    <source>
        <dbReference type="ARBA" id="ARBA00004141"/>
    </source>
</evidence>
<dbReference type="Pfam" id="PF06736">
    <property type="entry name" value="TMEM175"/>
    <property type="match status" value="1"/>
</dbReference>
<dbReference type="GO" id="GO:0016020">
    <property type="term" value="C:membrane"/>
    <property type="evidence" value="ECO:0007669"/>
    <property type="project" value="UniProtKB-SubCell"/>
</dbReference>
<evidence type="ECO:0000256" key="4">
    <source>
        <dbReference type="ARBA" id="ARBA00022538"/>
    </source>
</evidence>
<organism evidence="14 15">
    <name type="scientific">Methanobacterium alkalithermotolerans</name>
    <dbReference type="NCBI Taxonomy" id="2731220"/>
    <lineage>
        <taxon>Archaea</taxon>
        <taxon>Methanobacteriati</taxon>
        <taxon>Methanobacteriota</taxon>
        <taxon>Methanomada group</taxon>
        <taxon>Methanobacteria</taxon>
        <taxon>Methanobacteriales</taxon>
        <taxon>Methanobacteriaceae</taxon>
        <taxon>Methanobacterium</taxon>
    </lineage>
</organism>
<feature type="transmembrane region" description="Helical" evidence="13">
    <location>
        <begin position="50"/>
        <end position="75"/>
    </location>
</feature>
<evidence type="ECO:0000256" key="2">
    <source>
        <dbReference type="ARBA" id="ARBA00006920"/>
    </source>
</evidence>
<feature type="transmembrane region" description="Helical" evidence="13">
    <location>
        <begin position="96"/>
        <end position="116"/>
    </location>
</feature>
<feature type="transmembrane region" description="Helical" evidence="13">
    <location>
        <begin position="122"/>
        <end position="143"/>
    </location>
</feature>
<keyword evidence="6" id="KW-0631">Potassium channel</keyword>
<dbReference type="AlphaFoldDB" id="A0A8T8K4Q0"/>